<dbReference type="Proteomes" id="UP000499080">
    <property type="component" value="Unassembled WGS sequence"/>
</dbReference>
<evidence type="ECO:0000313" key="3">
    <source>
        <dbReference type="Proteomes" id="UP000499080"/>
    </source>
</evidence>
<feature type="transmembrane region" description="Helical" evidence="1">
    <location>
        <begin position="100"/>
        <end position="122"/>
    </location>
</feature>
<feature type="transmembrane region" description="Helical" evidence="1">
    <location>
        <begin position="28"/>
        <end position="56"/>
    </location>
</feature>
<keyword evidence="3" id="KW-1185">Reference proteome</keyword>
<gene>
    <name evidence="2" type="ORF">AVEN_272548_1</name>
</gene>
<name>A0A4Y2E8Q9_ARAVE</name>
<feature type="transmembrane region" description="Helical" evidence="1">
    <location>
        <begin position="134"/>
        <end position="153"/>
    </location>
</feature>
<accession>A0A4Y2E8Q9</accession>
<dbReference type="AlphaFoldDB" id="A0A4Y2E8Q9"/>
<keyword evidence="1" id="KW-1133">Transmembrane helix</keyword>
<organism evidence="2 3">
    <name type="scientific">Araneus ventricosus</name>
    <name type="common">Orbweaver spider</name>
    <name type="synonym">Epeira ventricosa</name>
    <dbReference type="NCBI Taxonomy" id="182803"/>
    <lineage>
        <taxon>Eukaryota</taxon>
        <taxon>Metazoa</taxon>
        <taxon>Ecdysozoa</taxon>
        <taxon>Arthropoda</taxon>
        <taxon>Chelicerata</taxon>
        <taxon>Arachnida</taxon>
        <taxon>Araneae</taxon>
        <taxon>Araneomorphae</taxon>
        <taxon>Entelegynae</taxon>
        <taxon>Araneoidea</taxon>
        <taxon>Araneidae</taxon>
        <taxon>Araneus</taxon>
    </lineage>
</organism>
<keyword evidence="1" id="KW-0472">Membrane</keyword>
<evidence type="ECO:0000313" key="2">
    <source>
        <dbReference type="EMBL" id="GBM25553.1"/>
    </source>
</evidence>
<keyword evidence="1" id="KW-0812">Transmembrane</keyword>
<evidence type="ECO:0000256" key="1">
    <source>
        <dbReference type="SAM" id="Phobius"/>
    </source>
</evidence>
<comment type="caution">
    <text evidence="2">The sequence shown here is derived from an EMBL/GenBank/DDBJ whole genome shotgun (WGS) entry which is preliminary data.</text>
</comment>
<reference evidence="2 3" key="1">
    <citation type="journal article" date="2019" name="Sci. Rep.">
        <title>Orb-weaving spider Araneus ventricosus genome elucidates the spidroin gene catalogue.</title>
        <authorList>
            <person name="Kono N."/>
            <person name="Nakamura H."/>
            <person name="Ohtoshi R."/>
            <person name="Moran D.A.P."/>
            <person name="Shinohara A."/>
            <person name="Yoshida Y."/>
            <person name="Fujiwara M."/>
            <person name="Mori M."/>
            <person name="Tomita M."/>
            <person name="Arakawa K."/>
        </authorList>
    </citation>
    <scope>NUCLEOTIDE SEQUENCE [LARGE SCALE GENOMIC DNA]</scope>
</reference>
<feature type="transmembrane region" description="Helical" evidence="1">
    <location>
        <begin position="207"/>
        <end position="223"/>
    </location>
</feature>
<protein>
    <submittedName>
        <fullName evidence="2">Uncharacterized protein</fullName>
    </submittedName>
</protein>
<dbReference type="GO" id="GO:0008527">
    <property type="term" value="F:taste receptor activity"/>
    <property type="evidence" value="ECO:0007669"/>
    <property type="project" value="InterPro"/>
</dbReference>
<dbReference type="EMBL" id="BGPR01000540">
    <property type="protein sequence ID" value="GBM25553.1"/>
    <property type="molecule type" value="Genomic_DNA"/>
</dbReference>
<sequence>MTGHLSMEQAEEYQESTMFGMSNKSNPLLVAFLLSFFYNFFVLFLPLSVSLLYIYICVNLQRMFQHLTKNLQKSHSEETIELAFQKAIQLFLVVTETEDYLSVCMFFVISLNVALMFTSFAYSLGYFEMNSSATANVLGCVFINQISFLRVIWTASKVKNEINSLKTTIQTVILRKKTGMVFLLLKIGIFDSASLTAWKMFEFSRGLILSTYGMIFAYGLLILQTEKVTHQPILNATGS</sequence>
<dbReference type="Pfam" id="PF06151">
    <property type="entry name" value="Trehalose_recp"/>
    <property type="match status" value="1"/>
</dbReference>
<feature type="transmembrane region" description="Helical" evidence="1">
    <location>
        <begin position="180"/>
        <end position="201"/>
    </location>
</feature>
<proteinExistence type="predicted"/>
<dbReference type="InterPro" id="IPR009318">
    <property type="entry name" value="Gustatory_rcpt"/>
</dbReference>
<dbReference type="GO" id="GO:0016020">
    <property type="term" value="C:membrane"/>
    <property type="evidence" value="ECO:0007669"/>
    <property type="project" value="InterPro"/>
</dbReference>